<reference evidence="6" key="1">
    <citation type="submission" date="2020-06" db="EMBL/GenBank/DDBJ databases">
        <authorList>
            <consortium name="Wellcome Sanger Institute Data Sharing"/>
        </authorList>
    </citation>
    <scope>NUCLEOTIDE SEQUENCE [LARGE SCALE GENOMIC DNA]</scope>
</reference>
<name>A0A8C5DBI9_GOUWI</name>
<dbReference type="AlphaFoldDB" id="A0A8C5DBI9"/>
<dbReference type="InterPro" id="IPR051287">
    <property type="entry name" value="TCR_variable_region"/>
</dbReference>
<dbReference type="SUPFAM" id="SSF48726">
    <property type="entry name" value="Immunoglobulin"/>
    <property type="match status" value="1"/>
</dbReference>
<organism evidence="6 7">
    <name type="scientific">Gouania willdenowi</name>
    <name type="common">Blunt-snouted clingfish</name>
    <name type="synonym">Lepadogaster willdenowi</name>
    <dbReference type="NCBI Taxonomy" id="441366"/>
    <lineage>
        <taxon>Eukaryota</taxon>
        <taxon>Metazoa</taxon>
        <taxon>Chordata</taxon>
        <taxon>Craniata</taxon>
        <taxon>Vertebrata</taxon>
        <taxon>Euteleostomi</taxon>
        <taxon>Actinopterygii</taxon>
        <taxon>Neopterygii</taxon>
        <taxon>Teleostei</taxon>
        <taxon>Neoteleostei</taxon>
        <taxon>Acanthomorphata</taxon>
        <taxon>Ovalentaria</taxon>
        <taxon>Blenniimorphae</taxon>
        <taxon>Blenniiformes</taxon>
        <taxon>Gobiesocoidei</taxon>
        <taxon>Gobiesocidae</taxon>
        <taxon>Gobiesocinae</taxon>
        <taxon>Gouania</taxon>
    </lineage>
</organism>
<dbReference type="Pfam" id="PF07686">
    <property type="entry name" value="V-set"/>
    <property type="match status" value="1"/>
</dbReference>
<proteinExistence type="predicted"/>
<keyword evidence="7" id="KW-1185">Reference proteome</keyword>
<evidence type="ECO:0000256" key="3">
    <source>
        <dbReference type="ARBA" id="ARBA00023170"/>
    </source>
</evidence>
<dbReference type="PANTHER" id="PTHR19367">
    <property type="entry name" value="T-CELL RECEPTOR ALPHA CHAIN V REGION"/>
    <property type="match status" value="1"/>
</dbReference>
<keyword evidence="1" id="KW-0732">Signal</keyword>
<feature type="domain" description="Immunoglobulin V-set" evidence="5">
    <location>
        <begin position="51"/>
        <end position="126"/>
    </location>
</feature>
<protein>
    <recommendedName>
        <fullName evidence="5">Immunoglobulin V-set domain-containing protein</fullName>
    </recommendedName>
</protein>
<keyword evidence="2" id="KW-0391">Immunity</keyword>
<sequence>MSKTEYKDIYGAPEETNLIFSVLLSTLNIQQNAFKELKAVSTEVNTLTGDTLTLSYNYNKISPGDYFYWYKQDPGKAPEFLIYHRASGSLVEAAVDGLKINVKTNQLQMIISSAALSHSAVYYCAVRPTVTANTQSLYNNLTAAHSH</sequence>
<dbReference type="SMART" id="SM00406">
    <property type="entry name" value="IGv"/>
    <property type="match status" value="1"/>
</dbReference>
<dbReference type="GO" id="GO:0002250">
    <property type="term" value="P:adaptive immune response"/>
    <property type="evidence" value="ECO:0007669"/>
    <property type="project" value="UniProtKB-KW"/>
</dbReference>
<accession>A0A8C5DBI9</accession>
<dbReference type="InterPro" id="IPR013106">
    <property type="entry name" value="Ig_V-set"/>
</dbReference>
<dbReference type="Ensembl" id="ENSGWIT00000004473.1">
    <property type="protein sequence ID" value="ENSGWIP00000004166.1"/>
    <property type="gene ID" value="ENSGWIG00000002228.1"/>
</dbReference>
<dbReference type="Proteomes" id="UP000694680">
    <property type="component" value="Chromosome 17"/>
</dbReference>
<keyword evidence="4" id="KW-0393">Immunoglobulin domain</keyword>
<keyword evidence="3" id="KW-0675">Receptor</keyword>
<reference evidence="6" key="2">
    <citation type="submission" date="2025-08" db="UniProtKB">
        <authorList>
            <consortium name="Ensembl"/>
        </authorList>
    </citation>
    <scope>IDENTIFICATION</scope>
</reference>
<dbReference type="InterPro" id="IPR013783">
    <property type="entry name" value="Ig-like_fold"/>
</dbReference>
<evidence type="ECO:0000313" key="7">
    <source>
        <dbReference type="Proteomes" id="UP000694680"/>
    </source>
</evidence>
<evidence type="ECO:0000313" key="6">
    <source>
        <dbReference type="Ensembl" id="ENSGWIP00000004166.1"/>
    </source>
</evidence>
<evidence type="ECO:0000259" key="5">
    <source>
        <dbReference type="SMART" id="SM00406"/>
    </source>
</evidence>
<reference evidence="6" key="3">
    <citation type="submission" date="2025-09" db="UniProtKB">
        <authorList>
            <consortium name="Ensembl"/>
        </authorList>
    </citation>
    <scope>IDENTIFICATION</scope>
</reference>
<evidence type="ECO:0000256" key="2">
    <source>
        <dbReference type="ARBA" id="ARBA00023130"/>
    </source>
</evidence>
<dbReference type="InterPro" id="IPR036179">
    <property type="entry name" value="Ig-like_dom_sf"/>
</dbReference>
<dbReference type="PANTHER" id="PTHR19367:SF18">
    <property type="entry name" value="T CELL RECEPTOR ALPHA VARIABLE 16"/>
    <property type="match status" value="1"/>
</dbReference>
<dbReference type="Gene3D" id="2.60.40.10">
    <property type="entry name" value="Immunoglobulins"/>
    <property type="match status" value="1"/>
</dbReference>
<evidence type="ECO:0000256" key="4">
    <source>
        <dbReference type="ARBA" id="ARBA00023319"/>
    </source>
</evidence>
<evidence type="ECO:0000256" key="1">
    <source>
        <dbReference type="ARBA" id="ARBA00022729"/>
    </source>
</evidence>
<keyword evidence="2" id="KW-1064">Adaptive immunity</keyword>